<dbReference type="Proteomes" id="UP000439903">
    <property type="component" value="Unassembled WGS sequence"/>
</dbReference>
<dbReference type="EMBL" id="WTPW01002629">
    <property type="protein sequence ID" value="KAF0373863.1"/>
    <property type="molecule type" value="Genomic_DNA"/>
</dbReference>
<gene>
    <name evidence="1" type="ORF">F8M41_012948</name>
</gene>
<accession>A0A8H3ZZL4</accession>
<dbReference type="OrthoDB" id="10417130at2759"/>
<name>A0A8H3ZZL4_GIGMA</name>
<evidence type="ECO:0000313" key="1">
    <source>
        <dbReference type="EMBL" id="KAF0373863.1"/>
    </source>
</evidence>
<keyword evidence="2" id="KW-1185">Reference proteome</keyword>
<comment type="caution">
    <text evidence="1">The sequence shown here is derived from an EMBL/GenBank/DDBJ whole genome shotgun (WGS) entry which is preliminary data.</text>
</comment>
<dbReference type="AlphaFoldDB" id="A0A8H3ZZL4"/>
<sequence>MQYVLLGYDAPFIYARVYMTVCCNHQVSVTVHRTIFSQTSLYINGKRVSEQVQTELGKFILSGGKPTKKLKILDGNLTIANIITFLEKNKKDLVKLLSANRHDNLAPYGQDLT</sequence>
<reference evidence="1 2" key="1">
    <citation type="journal article" date="2019" name="Environ. Microbiol.">
        <title>At the nexus of three kingdoms: the genome of the mycorrhizal fungus Gigaspora margarita provides insights into plant, endobacterial and fungal interactions.</title>
        <authorList>
            <person name="Venice F."/>
            <person name="Ghignone S."/>
            <person name="Salvioli di Fossalunga A."/>
            <person name="Amselem J."/>
            <person name="Novero M."/>
            <person name="Xianan X."/>
            <person name="Sedzielewska Toro K."/>
            <person name="Morin E."/>
            <person name="Lipzen A."/>
            <person name="Grigoriev I.V."/>
            <person name="Henrissat B."/>
            <person name="Martin F.M."/>
            <person name="Bonfante P."/>
        </authorList>
    </citation>
    <scope>NUCLEOTIDE SEQUENCE [LARGE SCALE GENOMIC DNA]</scope>
    <source>
        <strain evidence="1 2">BEG34</strain>
    </source>
</reference>
<proteinExistence type="predicted"/>
<protein>
    <submittedName>
        <fullName evidence="1">Uncharacterized protein</fullName>
    </submittedName>
</protein>
<organism evidence="1 2">
    <name type="scientific">Gigaspora margarita</name>
    <dbReference type="NCBI Taxonomy" id="4874"/>
    <lineage>
        <taxon>Eukaryota</taxon>
        <taxon>Fungi</taxon>
        <taxon>Fungi incertae sedis</taxon>
        <taxon>Mucoromycota</taxon>
        <taxon>Glomeromycotina</taxon>
        <taxon>Glomeromycetes</taxon>
        <taxon>Diversisporales</taxon>
        <taxon>Gigasporaceae</taxon>
        <taxon>Gigaspora</taxon>
    </lineage>
</organism>
<evidence type="ECO:0000313" key="2">
    <source>
        <dbReference type="Proteomes" id="UP000439903"/>
    </source>
</evidence>